<dbReference type="RefSeq" id="WP_093934461.1">
    <property type="nucleotide sequence ID" value="NZ_NMQT01000051.1"/>
</dbReference>
<reference evidence="3 4" key="1">
    <citation type="submission" date="2017-07" db="EMBL/GenBank/DDBJ databases">
        <title>Amycolatopsis thailandensis Genome sequencing and assembly.</title>
        <authorList>
            <person name="Kaur N."/>
            <person name="Mayilraj S."/>
        </authorList>
    </citation>
    <scope>NUCLEOTIDE SEQUENCE [LARGE SCALE GENOMIC DNA]</scope>
    <source>
        <strain evidence="3 4">JCM 16380</strain>
    </source>
</reference>
<name>A0A229SBN1_9PSEU</name>
<gene>
    <name evidence="3" type="ORF">CFP71_14980</name>
</gene>
<dbReference type="Proteomes" id="UP000215223">
    <property type="component" value="Unassembled WGS sequence"/>
</dbReference>
<dbReference type="EMBL" id="NMQT01000051">
    <property type="protein sequence ID" value="OXM56129.1"/>
    <property type="molecule type" value="Genomic_DNA"/>
</dbReference>
<dbReference type="InterPro" id="IPR052967">
    <property type="entry name" value="Stress_Response_Assoc"/>
</dbReference>
<dbReference type="OrthoDB" id="3712018at2"/>
<dbReference type="Gene3D" id="3.90.50.10">
    <property type="entry name" value="Photosynthetic Reaction Center, subunit H, domain 2"/>
    <property type="match status" value="1"/>
</dbReference>
<dbReference type="InterPro" id="IPR019060">
    <property type="entry name" value="DUF2382"/>
</dbReference>
<comment type="caution">
    <text evidence="3">The sequence shown here is derived from an EMBL/GenBank/DDBJ whole genome shotgun (WGS) entry which is preliminary data.</text>
</comment>
<evidence type="ECO:0000259" key="2">
    <source>
        <dbReference type="Pfam" id="PF09557"/>
    </source>
</evidence>
<sequence length="242" mass="26915">MSRSVNPEDLAGLTVISKEGEKIGSIGSIYLADDTGTPEWATVKTGLFGHKESFVPLRDAEVRGDEVTVPVAKSKVSEAPRVDADGHLSTEESQNLYRYYGLDISMPEGDGNTKGRGHDGGDGTITRSEERLRVGTEPVETGRVRLRKYIVTEEQQVRVPVRHEEVRVEREPITDGRPGDHRVEEAEHEVTLHAEKPVVRTETVPVEKVTLGKRTVSEEETVTGKVRKEQIEVTDPSVERRR</sequence>
<dbReference type="PANTHER" id="PTHR38463:SF1">
    <property type="entry name" value="STRESS RESPONSE PROTEIN YSNF"/>
    <property type="match status" value="1"/>
</dbReference>
<dbReference type="InterPro" id="IPR027275">
    <property type="entry name" value="PRC-brl_dom"/>
</dbReference>
<dbReference type="Pfam" id="PF05239">
    <property type="entry name" value="PRC"/>
    <property type="match status" value="1"/>
</dbReference>
<evidence type="ECO:0008006" key="5">
    <source>
        <dbReference type="Google" id="ProtNLM"/>
    </source>
</evidence>
<accession>A0A229SBN1</accession>
<organism evidence="3 4">
    <name type="scientific">Amycolatopsis thailandensis</name>
    <dbReference type="NCBI Taxonomy" id="589330"/>
    <lineage>
        <taxon>Bacteria</taxon>
        <taxon>Bacillati</taxon>
        <taxon>Actinomycetota</taxon>
        <taxon>Actinomycetes</taxon>
        <taxon>Pseudonocardiales</taxon>
        <taxon>Pseudonocardiaceae</taxon>
        <taxon>Amycolatopsis</taxon>
    </lineage>
</organism>
<evidence type="ECO:0000313" key="3">
    <source>
        <dbReference type="EMBL" id="OXM56129.1"/>
    </source>
</evidence>
<proteinExistence type="predicted"/>
<dbReference type="InterPro" id="IPR011033">
    <property type="entry name" value="PRC_barrel-like_sf"/>
</dbReference>
<dbReference type="GO" id="GO:0019684">
    <property type="term" value="P:photosynthesis, light reaction"/>
    <property type="evidence" value="ECO:0007669"/>
    <property type="project" value="InterPro"/>
</dbReference>
<dbReference type="SUPFAM" id="SSF50346">
    <property type="entry name" value="PRC-barrel domain"/>
    <property type="match status" value="1"/>
</dbReference>
<dbReference type="GO" id="GO:0030077">
    <property type="term" value="C:plasma membrane light-harvesting complex"/>
    <property type="evidence" value="ECO:0007669"/>
    <property type="project" value="InterPro"/>
</dbReference>
<dbReference type="AlphaFoldDB" id="A0A229SBN1"/>
<dbReference type="PANTHER" id="PTHR38463">
    <property type="entry name" value="STRESS RESPONSE PROTEIN YSNF"/>
    <property type="match status" value="1"/>
</dbReference>
<dbReference type="InterPro" id="IPR014747">
    <property type="entry name" value="Bac_photo_RC_H_C"/>
</dbReference>
<dbReference type="Pfam" id="PF09557">
    <property type="entry name" value="DUF2382"/>
    <property type="match status" value="1"/>
</dbReference>
<evidence type="ECO:0000313" key="4">
    <source>
        <dbReference type="Proteomes" id="UP000215223"/>
    </source>
</evidence>
<keyword evidence="4" id="KW-1185">Reference proteome</keyword>
<dbReference type="NCBIfam" id="TIGR02271">
    <property type="entry name" value="YsnF/AvaK domain"/>
    <property type="match status" value="1"/>
</dbReference>
<feature type="domain" description="PRC-barrel" evidence="1">
    <location>
        <begin position="9"/>
        <end position="74"/>
    </location>
</feature>
<feature type="domain" description="DUF2382" evidence="2">
    <location>
        <begin position="125"/>
        <end position="233"/>
    </location>
</feature>
<evidence type="ECO:0000259" key="1">
    <source>
        <dbReference type="Pfam" id="PF05239"/>
    </source>
</evidence>
<protein>
    <recommendedName>
        <fullName evidence="5">Photosystem reaction center subunit H</fullName>
    </recommendedName>
</protein>